<dbReference type="EMBL" id="JPRL01000002">
    <property type="protein sequence ID" value="KFF03249.1"/>
    <property type="molecule type" value="Genomic_DNA"/>
</dbReference>
<feature type="transmembrane region" description="Helical" evidence="1">
    <location>
        <begin position="113"/>
        <end position="132"/>
    </location>
</feature>
<comment type="caution">
    <text evidence="2">The sequence shown here is derived from an EMBL/GenBank/DDBJ whole genome shotgun (WGS) entry which is preliminary data.</text>
</comment>
<keyword evidence="1" id="KW-1133">Transmembrane helix</keyword>
<evidence type="ECO:0000256" key="1">
    <source>
        <dbReference type="SAM" id="Phobius"/>
    </source>
</evidence>
<keyword evidence="1" id="KW-0812">Transmembrane</keyword>
<accession>A0A085ZFN5</accession>
<evidence type="ECO:0000313" key="3">
    <source>
        <dbReference type="Proteomes" id="UP000028715"/>
    </source>
</evidence>
<dbReference type="AlphaFoldDB" id="A0A085ZFN5"/>
<reference evidence="2 3" key="1">
    <citation type="submission" date="2014-07" db="EMBL/GenBank/DDBJ databases">
        <title>Genome of Flavobacterium reichenbachii LMG 25512.</title>
        <authorList>
            <person name="Stropko S.J."/>
            <person name="Pipes S.E."/>
            <person name="Newman J.D."/>
        </authorList>
    </citation>
    <scope>NUCLEOTIDE SEQUENCE [LARGE SCALE GENOMIC DNA]</scope>
    <source>
        <strain evidence="2 3">LMG 25512</strain>
    </source>
</reference>
<sequence>MDLENLKSAYQNKQKTGFSKEGILKMISKSNPPASKSIRVQLIIETVFWTVFTAVYYDIFDGHLKPVLWNFLLLAAVCFILTHNALGFKLVNNPINGETIVESLKNYQGRIKTYAMVSIVSRVLAIAILLGYFMSTITLTNQKIVSLGFIAFIFPVQIYLLNRVWKNRKDQINKVLVRLQE</sequence>
<evidence type="ECO:0000313" key="2">
    <source>
        <dbReference type="EMBL" id="KFF03249.1"/>
    </source>
</evidence>
<keyword evidence="1" id="KW-0472">Membrane</keyword>
<protein>
    <submittedName>
        <fullName evidence="2">Uncharacterized protein</fullName>
    </submittedName>
</protein>
<dbReference type="Proteomes" id="UP000028715">
    <property type="component" value="Unassembled WGS sequence"/>
</dbReference>
<keyword evidence="3" id="KW-1185">Reference proteome</keyword>
<dbReference type="OrthoDB" id="954677at2"/>
<feature type="transmembrane region" description="Helical" evidence="1">
    <location>
        <begin position="144"/>
        <end position="161"/>
    </location>
</feature>
<feature type="transmembrane region" description="Helical" evidence="1">
    <location>
        <begin position="69"/>
        <end position="92"/>
    </location>
</feature>
<name>A0A085ZFN5_9FLAO</name>
<dbReference type="RefSeq" id="WP_035688650.1">
    <property type="nucleotide sequence ID" value="NZ_JPRL01000002.1"/>
</dbReference>
<organism evidence="2 3">
    <name type="scientific">Flavobacterium reichenbachii</name>
    <dbReference type="NCBI Taxonomy" id="362418"/>
    <lineage>
        <taxon>Bacteria</taxon>
        <taxon>Pseudomonadati</taxon>
        <taxon>Bacteroidota</taxon>
        <taxon>Flavobacteriia</taxon>
        <taxon>Flavobacteriales</taxon>
        <taxon>Flavobacteriaceae</taxon>
        <taxon>Flavobacterium</taxon>
    </lineage>
</organism>
<dbReference type="eggNOG" id="ENOG5032VM5">
    <property type="taxonomic scope" value="Bacteria"/>
</dbReference>
<proteinExistence type="predicted"/>
<gene>
    <name evidence="2" type="ORF">IW19_20305</name>
</gene>